<evidence type="ECO:0000313" key="2">
    <source>
        <dbReference type="EMBL" id="KAF7350338.1"/>
    </source>
</evidence>
<dbReference type="GO" id="GO:0005737">
    <property type="term" value="C:cytoplasm"/>
    <property type="evidence" value="ECO:0007669"/>
    <property type="project" value="TreeGrafter"/>
</dbReference>
<dbReference type="AlphaFoldDB" id="A0A8H7CWX0"/>
<evidence type="ECO:0000259" key="1">
    <source>
        <dbReference type="Pfam" id="PF01266"/>
    </source>
</evidence>
<name>A0A8H7CWX0_9AGAR</name>
<dbReference type="OrthoDB" id="429143at2759"/>
<dbReference type="InterPro" id="IPR036188">
    <property type="entry name" value="FAD/NAD-bd_sf"/>
</dbReference>
<keyword evidence="3" id="KW-1185">Reference proteome</keyword>
<organism evidence="2 3">
    <name type="scientific">Mycena venus</name>
    <dbReference type="NCBI Taxonomy" id="2733690"/>
    <lineage>
        <taxon>Eukaryota</taxon>
        <taxon>Fungi</taxon>
        <taxon>Dikarya</taxon>
        <taxon>Basidiomycota</taxon>
        <taxon>Agaricomycotina</taxon>
        <taxon>Agaricomycetes</taxon>
        <taxon>Agaricomycetidae</taxon>
        <taxon>Agaricales</taxon>
        <taxon>Marasmiineae</taxon>
        <taxon>Mycenaceae</taxon>
        <taxon>Mycena</taxon>
    </lineage>
</organism>
<dbReference type="InterPro" id="IPR006076">
    <property type="entry name" value="FAD-dep_OxRdtase"/>
</dbReference>
<dbReference type="Pfam" id="PF01266">
    <property type="entry name" value="DAO"/>
    <property type="match status" value="1"/>
</dbReference>
<dbReference type="EMBL" id="JACAZI010000010">
    <property type="protein sequence ID" value="KAF7350338.1"/>
    <property type="molecule type" value="Genomic_DNA"/>
</dbReference>
<gene>
    <name evidence="2" type="ORF">MVEN_01338500</name>
</gene>
<dbReference type="SUPFAM" id="SSF51905">
    <property type="entry name" value="FAD/NAD(P)-binding domain"/>
    <property type="match status" value="1"/>
</dbReference>
<comment type="caution">
    <text evidence="2">The sequence shown here is derived from an EMBL/GenBank/DDBJ whole genome shotgun (WGS) entry which is preliminary data.</text>
</comment>
<reference evidence="2" key="1">
    <citation type="submission" date="2020-05" db="EMBL/GenBank/DDBJ databases">
        <title>Mycena genomes resolve the evolution of fungal bioluminescence.</title>
        <authorList>
            <person name="Tsai I.J."/>
        </authorList>
    </citation>
    <scope>NUCLEOTIDE SEQUENCE</scope>
    <source>
        <strain evidence="2">CCC161011</strain>
    </source>
</reference>
<protein>
    <submittedName>
        <fullName evidence="2">FAD dependent oxidoreductase</fullName>
    </submittedName>
</protein>
<sequence>MDFPGFPHPNPSLSFWLQGARNSTLLGHRTTETLPESADITIIGSGLSGAAIAYFLLTGPNPPERVLLLEAREACDGATARNGGHCRPDCYMNYPSYKKHFGREQALKIIQNEMDTLNLTTEIVEKEGIDCDFWRGFTFDVAESQSFADFFAASYQEFVDDGGPVDGIIERILDTEKARQATRSSKATVAYRTPAAQLWPHKLVVHLLKLCTEKHRLNLQTNTPVRAVHPATGVTGTGAGWTVKTDRGEVQTAKVVYATNAFTATLLPEFLGHIWPFRGQCTVVVPPKSFAGNNMLKETYGLAYGEGKNGYAEYLIQRPRDGIIIYGGARAAVPVEKLLGNTNDSEIYPEQTKALKDALPLRFEGWGEEALGEGVIHAWSGIMGYTTEGVPYVGELHDKPGAFICAGHKGHGMARIMTCAKGLAAVIQGGDWASTGLPECFQPTQERLTKPAQVEVSPKQTYFMSVRSAISRFMPWGAKQAVVSQVESPTSA</sequence>
<dbReference type="Gene3D" id="3.30.9.10">
    <property type="entry name" value="D-Amino Acid Oxidase, subunit A, domain 2"/>
    <property type="match status" value="1"/>
</dbReference>
<dbReference type="PANTHER" id="PTHR13847:SF260">
    <property type="entry name" value="FAD DEPENDENT OXIDOREDUCTASE DOMAIN-CONTAINING PROTEIN"/>
    <property type="match status" value="1"/>
</dbReference>
<dbReference type="Gene3D" id="3.50.50.60">
    <property type="entry name" value="FAD/NAD(P)-binding domain"/>
    <property type="match status" value="1"/>
</dbReference>
<accession>A0A8H7CWX0</accession>
<evidence type="ECO:0000313" key="3">
    <source>
        <dbReference type="Proteomes" id="UP000620124"/>
    </source>
</evidence>
<feature type="domain" description="FAD dependent oxidoreductase" evidence="1">
    <location>
        <begin position="39"/>
        <end position="425"/>
    </location>
</feature>
<dbReference type="Proteomes" id="UP000620124">
    <property type="component" value="Unassembled WGS sequence"/>
</dbReference>
<proteinExistence type="predicted"/>
<dbReference type="PANTHER" id="PTHR13847">
    <property type="entry name" value="SARCOSINE DEHYDROGENASE-RELATED"/>
    <property type="match status" value="1"/>
</dbReference>